<reference evidence="14" key="1">
    <citation type="journal article" date="2006" name="PLoS Biol.">
        <title>Macronuclear genome sequence of the ciliate Tetrahymena thermophila, a model eukaryote.</title>
        <authorList>
            <person name="Eisen J.A."/>
            <person name="Coyne R.S."/>
            <person name="Wu M."/>
            <person name="Wu D."/>
            <person name="Thiagarajan M."/>
            <person name="Wortman J.R."/>
            <person name="Badger J.H."/>
            <person name="Ren Q."/>
            <person name="Amedeo P."/>
            <person name="Jones K.M."/>
            <person name="Tallon L.J."/>
            <person name="Delcher A.L."/>
            <person name="Salzberg S.L."/>
            <person name="Silva J.C."/>
            <person name="Haas B.J."/>
            <person name="Majoros W.H."/>
            <person name="Farzad M."/>
            <person name="Carlton J.M."/>
            <person name="Smith R.K. Jr."/>
            <person name="Garg J."/>
            <person name="Pearlman R.E."/>
            <person name="Karrer K.M."/>
            <person name="Sun L."/>
            <person name="Manning G."/>
            <person name="Elde N.C."/>
            <person name="Turkewitz A.P."/>
            <person name="Asai D.J."/>
            <person name="Wilkes D.E."/>
            <person name="Wang Y."/>
            <person name="Cai H."/>
            <person name="Collins K."/>
            <person name="Stewart B.A."/>
            <person name="Lee S.R."/>
            <person name="Wilamowska K."/>
            <person name="Weinberg Z."/>
            <person name="Ruzzo W.L."/>
            <person name="Wloga D."/>
            <person name="Gaertig J."/>
            <person name="Frankel J."/>
            <person name="Tsao C.-C."/>
            <person name="Gorovsky M.A."/>
            <person name="Keeling P.J."/>
            <person name="Waller R.F."/>
            <person name="Patron N.J."/>
            <person name="Cherry J.M."/>
            <person name="Stover N.A."/>
            <person name="Krieger C.J."/>
            <person name="del Toro C."/>
            <person name="Ryder H.F."/>
            <person name="Williamson S.C."/>
            <person name="Barbeau R.A."/>
            <person name="Hamilton E.P."/>
            <person name="Orias E."/>
        </authorList>
    </citation>
    <scope>NUCLEOTIDE SEQUENCE [LARGE SCALE GENOMIC DNA]</scope>
    <source>
        <strain evidence="14">SB210</strain>
    </source>
</reference>
<dbReference type="InterPro" id="IPR036947">
    <property type="entry name" value="POLO_box_dom_sf"/>
</dbReference>
<dbReference type="Pfam" id="PF00069">
    <property type="entry name" value="Pkinase"/>
    <property type="match status" value="1"/>
</dbReference>
<dbReference type="EMBL" id="GG662572">
    <property type="protein sequence ID" value="EAR81887.2"/>
    <property type="molecule type" value="Genomic_DNA"/>
</dbReference>
<comment type="similarity">
    <text evidence="9">Belongs to the protein kinase superfamily. Ser/Thr protein kinase family. CDC5/Polo subfamily.</text>
</comment>
<keyword evidence="2 9" id="KW-0723">Serine/threonine-protein kinase</keyword>
<evidence type="ECO:0000256" key="9">
    <source>
        <dbReference type="RuleBase" id="RU361162"/>
    </source>
</evidence>
<dbReference type="eggNOG" id="KOG0575">
    <property type="taxonomic scope" value="Eukaryota"/>
</dbReference>
<accession>Q229B8</accession>
<evidence type="ECO:0000259" key="12">
    <source>
        <dbReference type="PROSITE" id="PS50078"/>
    </source>
</evidence>
<evidence type="ECO:0000256" key="7">
    <source>
        <dbReference type="ARBA" id="ARBA00022840"/>
    </source>
</evidence>
<evidence type="ECO:0000256" key="2">
    <source>
        <dbReference type="ARBA" id="ARBA00022527"/>
    </source>
</evidence>
<dbReference type="RefSeq" id="XP_001029550.2">
    <property type="nucleotide sequence ID" value="XM_001029550.3"/>
</dbReference>
<dbReference type="SMART" id="SM00220">
    <property type="entry name" value="S_TKc"/>
    <property type="match status" value="1"/>
</dbReference>
<feature type="compositionally biased region" description="Low complexity" evidence="10">
    <location>
        <begin position="1"/>
        <end position="23"/>
    </location>
</feature>
<gene>
    <name evidence="13" type="ORF">TTHERM_01443850</name>
</gene>
<dbReference type="InterPro" id="IPR011009">
    <property type="entry name" value="Kinase-like_dom_sf"/>
</dbReference>
<dbReference type="SUPFAM" id="SSF82615">
    <property type="entry name" value="Polo-box domain"/>
    <property type="match status" value="2"/>
</dbReference>
<evidence type="ECO:0000313" key="14">
    <source>
        <dbReference type="Proteomes" id="UP000009168"/>
    </source>
</evidence>
<dbReference type="InterPro" id="IPR000959">
    <property type="entry name" value="POLO_box_dom"/>
</dbReference>
<dbReference type="InParanoid" id="Q229B8"/>
<feature type="domain" description="POLO box" evidence="12">
    <location>
        <begin position="437"/>
        <end position="520"/>
    </location>
</feature>
<dbReference type="SUPFAM" id="SSF56112">
    <property type="entry name" value="Protein kinase-like (PK-like)"/>
    <property type="match status" value="1"/>
</dbReference>
<dbReference type="GeneID" id="7824437"/>
<keyword evidence="4" id="KW-0677">Repeat</keyword>
<dbReference type="GO" id="GO:0004674">
    <property type="term" value="F:protein serine/threonine kinase activity"/>
    <property type="evidence" value="ECO:0007669"/>
    <property type="project" value="UniProtKB-KW"/>
</dbReference>
<dbReference type="Gene3D" id="3.30.1120.30">
    <property type="entry name" value="POLO box domain"/>
    <property type="match status" value="2"/>
</dbReference>
<evidence type="ECO:0000256" key="5">
    <source>
        <dbReference type="ARBA" id="ARBA00022741"/>
    </source>
</evidence>
<evidence type="ECO:0000313" key="13">
    <source>
        <dbReference type="EMBL" id="EAR81887.2"/>
    </source>
</evidence>
<dbReference type="CDD" id="cd13118">
    <property type="entry name" value="POLO_box_1"/>
    <property type="match status" value="1"/>
</dbReference>
<dbReference type="GO" id="GO:0005634">
    <property type="term" value="C:nucleus"/>
    <property type="evidence" value="ECO:0007669"/>
    <property type="project" value="TreeGrafter"/>
</dbReference>
<dbReference type="KEGG" id="tet:TTHERM_01443850"/>
<protein>
    <recommendedName>
        <fullName evidence="9">Serine/threonine-protein kinase PLK</fullName>
        <ecNumber evidence="9">2.7.11.21</ecNumber>
    </recommendedName>
    <alternativeName>
        <fullName evidence="9">Polo-like kinase</fullName>
    </alternativeName>
</protein>
<dbReference type="PROSITE" id="PS50011">
    <property type="entry name" value="PROTEIN_KINASE_DOM"/>
    <property type="match status" value="1"/>
</dbReference>
<feature type="domain" description="POLO box" evidence="12">
    <location>
        <begin position="553"/>
        <end position="633"/>
    </location>
</feature>
<dbReference type="STRING" id="312017.Q229B8"/>
<comment type="catalytic activity">
    <reaction evidence="9">
        <text>L-threonyl-[protein] + ATP = O-phospho-L-threonyl-[protein] + ADP + H(+)</text>
        <dbReference type="Rhea" id="RHEA:46608"/>
        <dbReference type="Rhea" id="RHEA-COMP:11060"/>
        <dbReference type="Rhea" id="RHEA-COMP:11605"/>
        <dbReference type="ChEBI" id="CHEBI:15378"/>
        <dbReference type="ChEBI" id="CHEBI:30013"/>
        <dbReference type="ChEBI" id="CHEBI:30616"/>
        <dbReference type="ChEBI" id="CHEBI:61977"/>
        <dbReference type="ChEBI" id="CHEBI:456216"/>
        <dbReference type="EC" id="2.7.11.21"/>
    </reaction>
</comment>
<dbReference type="Gene3D" id="3.30.200.20">
    <property type="entry name" value="Phosphorylase Kinase, domain 1"/>
    <property type="match status" value="1"/>
</dbReference>
<evidence type="ECO:0000256" key="4">
    <source>
        <dbReference type="ARBA" id="ARBA00022737"/>
    </source>
</evidence>
<dbReference type="CDD" id="cd13117">
    <property type="entry name" value="POLO_box_2"/>
    <property type="match status" value="1"/>
</dbReference>
<dbReference type="PANTHER" id="PTHR24345">
    <property type="entry name" value="SERINE/THREONINE-PROTEIN KINASE PLK"/>
    <property type="match status" value="1"/>
</dbReference>
<evidence type="ECO:0000256" key="6">
    <source>
        <dbReference type="ARBA" id="ARBA00022777"/>
    </source>
</evidence>
<dbReference type="PROSITE" id="PS50078">
    <property type="entry name" value="POLO_BOX"/>
    <property type="match status" value="2"/>
</dbReference>
<dbReference type="OrthoDB" id="408964at2759"/>
<keyword evidence="7 8" id="KW-0067">ATP-binding</keyword>
<dbReference type="PROSITE" id="PS00108">
    <property type="entry name" value="PROTEIN_KINASE_ST"/>
    <property type="match status" value="1"/>
</dbReference>
<organism evidence="13 14">
    <name type="scientific">Tetrahymena thermophila (strain SB210)</name>
    <dbReference type="NCBI Taxonomy" id="312017"/>
    <lineage>
        <taxon>Eukaryota</taxon>
        <taxon>Sar</taxon>
        <taxon>Alveolata</taxon>
        <taxon>Ciliophora</taxon>
        <taxon>Intramacronucleata</taxon>
        <taxon>Oligohymenophorea</taxon>
        <taxon>Hymenostomatida</taxon>
        <taxon>Tetrahymenina</taxon>
        <taxon>Tetrahymenidae</taxon>
        <taxon>Tetrahymena</taxon>
    </lineage>
</organism>
<dbReference type="HOGENOM" id="CLU_000288_46_1_1"/>
<proteinExistence type="inferred from homology"/>
<sequence length="686" mass="78627">MSQQAAQQQPQQKQSEQGQNNNNDQGVANYPTEQKIIEEKTENKVTGEKIIKKYSRGKLLGSGGFAKCYEVIALDTDPKAIFAAKIIPKSTLTKSRQRVKLISEIKIHKSLHHKNIVQFEHVFEDHDNVYILLELCPYQTLNELIKRRKRITEYETQIYVMQIVNALKYLHQNKIIHRDLKLGNLFLGDNMTLKIGDFGLATKIEYEGEKKKTVCGTPNYIAPEILEGKDGHSYEVDMWSLGVIIYTLLIGKPPFETKDVRTTYKRIKMNNYCFPEQIQISDNAKSIITSILNLNPQKRLTLDELLEHPFMQGTALNPENLPISSLVVPFQKPKKEALKEKSNNQIVQDQKIGSGSLASTQSQMNMAATQSGLQLNGTKDLNGNMRSQSNKNLGSNQMDQANLLKMQSMQTLKHGQFNSDLNSENILVNTPPASEIWVTQWVDYSNKYGLGYALNNGTIGVFFNDFTKIVIDPEGQYIEYYEKQPEEKYQKSITFTPDNYPQELKKKVTLLEHFRSYLQGDHGSNNQNANNNYDVNPPSTFLDNQTGKKMLYYVKKWVKTKNAILFRLQNKIVQVSFSDKTEIILNSIMKIVTFNNKQGIRQNYPLTPDLKMYSPEMEKRLKYTKQILTDILKQSQPSQNNINNNPQNNTQRQPMQPSSLSNQNNQNINTNGELLNNSQKQNFVLK</sequence>
<dbReference type="FunFam" id="1.10.510.10:FF:000571">
    <property type="entry name" value="Maternal embryonic leucine zipper kinase"/>
    <property type="match status" value="1"/>
</dbReference>
<keyword evidence="6 9" id="KW-0418">Kinase</keyword>
<evidence type="ECO:0000256" key="10">
    <source>
        <dbReference type="SAM" id="MobiDB-lite"/>
    </source>
</evidence>
<dbReference type="PANTHER" id="PTHR24345:SF0">
    <property type="entry name" value="CELL CYCLE SERINE_THREONINE-PROTEIN KINASE CDC5_MSD2"/>
    <property type="match status" value="1"/>
</dbReference>
<dbReference type="GO" id="GO:0005524">
    <property type="term" value="F:ATP binding"/>
    <property type="evidence" value="ECO:0007669"/>
    <property type="project" value="UniProtKB-UniRule"/>
</dbReference>
<dbReference type="Gene3D" id="1.10.510.10">
    <property type="entry name" value="Transferase(Phosphotransferase) domain 1"/>
    <property type="match status" value="1"/>
</dbReference>
<dbReference type="InterPro" id="IPR008271">
    <property type="entry name" value="Ser/Thr_kinase_AS"/>
</dbReference>
<comment type="subunit">
    <text evidence="1">Monomer.</text>
</comment>
<feature type="region of interest" description="Disordered" evidence="10">
    <location>
        <begin position="633"/>
        <end position="686"/>
    </location>
</feature>
<dbReference type="AlphaFoldDB" id="Q229B8"/>
<keyword evidence="14" id="KW-1185">Reference proteome</keyword>
<feature type="domain" description="Protein kinase" evidence="11">
    <location>
        <begin position="54"/>
        <end position="311"/>
    </location>
</feature>
<feature type="compositionally biased region" description="Low complexity" evidence="10">
    <location>
        <begin position="634"/>
        <end position="678"/>
    </location>
</feature>
<keyword evidence="5 8" id="KW-0547">Nucleotide-binding</keyword>
<dbReference type="InterPro" id="IPR033695">
    <property type="entry name" value="POLO_box_2"/>
</dbReference>
<dbReference type="Proteomes" id="UP000009168">
    <property type="component" value="Unassembled WGS sequence"/>
</dbReference>
<dbReference type="InterPro" id="IPR017441">
    <property type="entry name" value="Protein_kinase_ATP_BS"/>
</dbReference>
<evidence type="ECO:0000259" key="11">
    <source>
        <dbReference type="PROSITE" id="PS50011"/>
    </source>
</evidence>
<feature type="binding site" evidence="8">
    <location>
        <position position="85"/>
    </location>
    <ligand>
        <name>ATP</name>
        <dbReference type="ChEBI" id="CHEBI:30616"/>
    </ligand>
</feature>
<evidence type="ECO:0000256" key="3">
    <source>
        <dbReference type="ARBA" id="ARBA00022679"/>
    </source>
</evidence>
<dbReference type="Pfam" id="PF00659">
    <property type="entry name" value="POLO_box"/>
    <property type="match status" value="2"/>
</dbReference>
<evidence type="ECO:0000256" key="8">
    <source>
        <dbReference type="PROSITE-ProRule" id="PRU10141"/>
    </source>
</evidence>
<name>Q229B8_TETTS</name>
<evidence type="ECO:0000256" key="1">
    <source>
        <dbReference type="ARBA" id="ARBA00011245"/>
    </source>
</evidence>
<dbReference type="PROSITE" id="PS00107">
    <property type="entry name" value="PROTEIN_KINASE_ATP"/>
    <property type="match status" value="1"/>
</dbReference>
<dbReference type="FunFam" id="3.30.200.20:FF:000091">
    <property type="entry name" value="Serine/threonine-protein kinase PLK"/>
    <property type="match status" value="1"/>
</dbReference>
<dbReference type="CDD" id="cd14099">
    <property type="entry name" value="STKc_PLK"/>
    <property type="match status" value="1"/>
</dbReference>
<dbReference type="InterPro" id="IPR033701">
    <property type="entry name" value="POLO_box_1"/>
</dbReference>
<keyword evidence="3 9" id="KW-0808">Transferase</keyword>
<feature type="region of interest" description="Disordered" evidence="10">
    <location>
        <begin position="1"/>
        <end position="39"/>
    </location>
</feature>
<dbReference type="InterPro" id="IPR000719">
    <property type="entry name" value="Prot_kinase_dom"/>
</dbReference>
<dbReference type="EC" id="2.7.11.21" evidence="9"/>